<evidence type="ECO:0000313" key="3">
    <source>
        <dbReference type="EMBL" id="CCI11655.1"/>
    </source>
</evidence>
<comment type="caution">
    <text evidence="3">The sequence shown here is derived from an EMBL/GenBank/DDBJ whole genome shotgun (WGS) entry which is preliminary data.</text>
</comment>
<reference evidence="3 4" key="1">
    <citation type="submission" date="2012-05" db="EMBL/GenBank/DDBJ databases">
        <title>Recombination and specialization in a pathogen metapopulation.</title>
        <authorList>
            <person name="Gardiner A."/>
            <person name="Kemen E."/>
            <person name="Schultz-Larsen T."/>
            <person name="MacLean D."/>
            <person name="Van Oosterhout C."/>
            <person name="Jones J.D.G."/>
        </authorList>
    </citation>
    <scope>NUCLEOTIDE SEQUENCE [LARGE SCALE GENOMIC DNA]</scope>
    <source>
        <strain evidence="3 4">Ac Nc2</strain>
    </source>
</reference>
<feature type="compositionally biased region" description="Polar residues" evidence="1">
    <location>
        <begin position="26"/>
        <end position="45"/>
    </location>
</feature>
<evidence type="ECO:0000256" key="2">
    <source>
        <dbReference type="SAM" id="SignalP"/>
    </source>
</evidence>
<feature type="region of interest" description="Disordered" evidence="1">
    <location>
        <begin position="26"/>
        <end position="49"/>
    </location>
</feature>
<feature type="chain" id="PRO_5001531900" evidence="2">
    <location>
        <begin position="26"/>
        <end position="382"/>
    </location>
</feature>
<dbReference type="Proteomes" id="UP000053237">
    <property type="component" value="Unassembled WGS sequence"/>
</dbReference>
<dbReference type="EMBL" id="CAIX01001463">
    <property type="protein sequence ID" value="CCI11655.1"/>
    <property type="molecule type" value="Genomic_DNA"/>
</dbReference>
<organism evidence="3 4">
    <name type="scientific">Albugo candida</name>
    <dbReference type="NCBI Taxonomy" id="65357"/>
    <lineage>
        <taxon>Eukaryota</taxon>
        <taxon>Sar</taxon>
        <taxon>Stramenopiles</taxon>
        <taxon>Oomycota</taxon>
        <taxon>Peronosporomycetes</taxon>
        <taxon>Albuginales</taxon>
        <taxon>Albuginaceae</taxon>
        <taxon>Albugo</taxon>
    </lineage>
</organism>
<feature type="signal peptide" evidence="2">
    <location>
        <begin position="1"/>
        <end position="25"/>
    </location>
</feature>
<name>A0A024FX09_9STRA</name>
<evidence type="ECO:0000313" key="4">
    <source>
        <dbReference type="Proteomes" id="UP000053237"/>
    </source>
</evidence>
<proteinExistence type="predicted"/>
<dbReference type="AlphaFoldDB" id="A0A024FX09"/>
<keyword evidence="4" id="KW-1185">Reference proteome</keyword>
<evidence type="ECO:0000256" key="1">
    <source>
        <dbReference type="SAM" id="MobiDB-lite"/>
    </source>
</evidence>
<sequence length="382" mass="43943">MVISTRWSHVLLLSIWILTASTIKGTTHNSPETKPQHFESGSSTSETEKHRYVRGKKLLLGAMAVHQLLWFGPNEAYHSIKAEFRKLERAKSWNPLRWFISSKGKSWDQELLKAFDIMEDPEALDEKQIIHKYLKAAYESVPFSEKAFGAKDVYVVYRKILKVYANIILTSDIDYIRTELTLSMEREPESEFHTINMRDYLDSEKLRRYEYAISPPKESIVAMASYFFAKYGCNTVVSMTRAMTANFQRIIDIVLKMLKSVMDMKGKGSRDSHSIMEWTKQSETIDTLLPGFIEKTELVDVFATELLGKPKTYGFLDNECDAHSKHASHVLQALNTTTLQIYRKDDIIPKEASLELFFYTAAIVMKVVFNMAASEGLEVLRK</sequence>
<accession>A0A024FX09</accession>
<dbReference type="InParanoid" id="A0A024FX09"/>
<keyword evidence="2" id="KW-0732">Signal</keyword>
<protein>
    <submittedName>
        <fullName evidence="3">Uncharacterized protein</fullName>
    </submittedName>
</protein>
<gene>
    <name evidence="3" type="ORF">BN9_132640</name>
</gene>